<gene>
    <name evidence="9" type="primary">trpD</name>
    <name evidence="12" type="ORF">SAMN05421770_106191</name>
</gene>
<dbReference type="SUPFAM" id="SSF52418">
    <property type="entry name" value="Nucleoside phosphorylase/phosphoribosyltransferase catalytic domain"/>
    <property type="match status" value="1"/>
</dbReference>
<comment type="catalytic activity">
    <reaction evidence="7 9">
        <text>N-(5-phospho-beta-D-ribosyl)anthranilate + diphosphate = 5-phospho-alpha-D-ribose 1-diphosphate + anthranilate</text>
        <dbReference type="Rhea" id="RHEA:11768"/>
        <dbReference type="ChEBI" id="CHEBI:16567"/>
        <dbReference type="ChEBI" id="CHEBI:18277"/>
        <dbReference type="ChEBI" id="CHEBI:33019"/>
        <dbReference type="ChEBI" id="CHEBI:58017"/>
        <dbReference type="EC" id="2.4.2.18"/>
    </reaction>
</comment>
<dbReference type="InterPro" id="IPR000312">
    <property type="entry name" value="Glycosyl_Trfase_fam3"/>
</dbReference>
<feature type="domain" description="Glycosyl transferase family 3" evidence="10">
    <location>
        <begin position="84"/>
        <end position="343"/>
    </location>
</feature>
<evidence type="ECO:0000256" key="3">
    <source>
        <dbReference type="ARBA" id="ARBA00022676"/>
    </source>
</evidence>
<dbReference type="EMBL" id="FZOU01000006">
    <property type="protein sequence ID" value="SNT26816.1"/>
    <property type="molecule type" value="Genomic_DNA"/>
</dbReference>
<dbReference type="InterPro" id="IPR036320">
    <property type="entry name" value="Glycosyl_Trfase_fam3_N_dom_sf"/>
</dbReference>
<feature type="binding site" evidence="9">
    <location>
        <position position="247"/>
    </location>
    <ligand>
        <name>Mg(2+)</name>
        <dbReference type="ChEBI" id="CHEBI:18420"/>
        <label>2</label>
    </ligand>
</feature>
<dbReference type="Gene3D" id="1.20.970.10">
    <property type="entry name" value="Transferase, Pyrimidine Nucleoside Phosphorylase, Chain C"/>
    <property type="match status" value="1"/>
</dbReference>
<dbReference type="FunFam" id="3.40.1030.10:FF:000002">
    <property type="entry name" value="Anthranilate phosphoribosyltransferase"/>
    <property type="match status" value="1"/>
</dbReference>
<comment type="similarity">
    <text evidence="8">In the C-terminal section; belongs to the anthranilate phosphoribosyltransferase family.</text>
</comment>
<organism evidence="12 13">
    <name type="scientific">Granulicella rosea</name>
    <dbReference type="NCBI Taxonomy" id="474952"/>
    <lineage>
        <taxon>Bacteria</taxon>
        <taxon>Pseudomonadati</taxon>
        <taxon>Acidobacteriota</taxon>
        <taxon>Terriglobia</taxon>
        <taxon>Terriglobales</taxon>
        <taxon>Acidobacteriaceae</taxon>
        <taxon>Granulicella</taxon>
    </lineage>
</organism>
<keyword evidence="6 9" id="KW-0057">Aromatic amino acid biosynthesis</keyword>
<keyword evidence="13" id="KW-1185">Reference proteome</keyword>
<dbReference type="Pfam" id="PF00591">
    <property type="entry name" value="Glycos_transf_3"/>
    <property type="match status" value="1"/>
</dbReference>
<feature type="binding site" evidence="9">
    <location>
        <position position="98"/>
    </location>
    <ligand>
        <name>5-phospho-alpha-D-ribose 1-diphosphate</name>
        <dbReference type="ChEBI" id="CHEBI:58017"/>
    </ligand>
</feature>
<evidence type="ECO:0000313" key="13">
    <source>
        <dbReference type="Proteomes" id="UP000198356"/>
    </source>
</evidence>
<feature type="binding site" evidence="9">
    <location>
        <position position="130"/>
    </location>
    <ligand>
        <name>5-phospho-alpha-D-ribose 1-diphosphate</name>
        <dbReference type="ChEBI" id="CHEBI:58017"/>
    </ligand>
</feature>
<feature type="binding site" evidence="9">
    <location>
        <begin position="118"/>
        <end position="126"/>
    </location>
    <ligand>
        <name>5-phospho-alpha-D-ribose 1-diphosphate</name>
        <dbReference type="ChEBI" id="CHEBI:58017"/>
    </ligand>
</feature>
<evidence type="ECO:0000256" key="2">
    <source>
        <dbReference type="ARBA" id="ARBA00022605"/>
    </source>
</evidence>
<evidence type="ECO:0000256" key="5">
    <source>
        <dbReference type="ARBA" id="ARBA00022822"/>
    </source>
</evidence>
<dbReference type="AlphaFoldDB" id="A0A239L880"/>
<dbReference type="InterPro" id="IPR005940">
    <property type="entry name" value="Anthranilate_Pribosyl_Tfrase"/>
</dbReference>
<feature type="domain" description="Glycosyl transferase family 3 N-terminal" evidence="11">
    <location>
        <begin position="7"/>
        <end position="71"/>
    </location>
</feature>
<dbReference type="GO" id="GO:0005829">
    <property type="term" value="C:cytosol"/>
    <property type="evidence" value="ECO:0007669"/>
    <property type="project" value="TreeGrafter"/>
</dbReference>
<feature type="binding site" evidence="9">
    <location>
        <position position="121"/>
    </location>
    <ligand>
        <name>anthranilate</name>
        <dbReference type="ChEBI" id="CHEBI:16567"/>
        <label>1</label>
    </ligand>
</feature>
<comment type="subunit">
    <text evidence="9">Homodimer.</text>
</comment>
<evidence type="ECO:0000259" key="10">
    <source>
        <dbReference type="Pfam" id="PF00591"/>
    </source>
</evidence>
<proteinExistence type="inferred from homology"/>
<evidence type="ECO:0000256" key="1">
    <source>
        <dbReference type="ARBA" id="ARBA00004907"/>
    </source>
</evidence>
<dbReference type="Gene3D" id="3.40.1030.10">
    <property type="entry name" value="Nucleoside phosphorylase/phosphoribosyltransferase catalytic domain"/>
    <property type="match status" value="1"/>
</dbReference>
<dbReference type="OrthoDB" id="9806430at2"/>
<evidence type="ECO:0000256" key="9">
    <source>
        <dbReference type="HAMAP-Rule" id="MF_00211"/>
    </source>
</evidence>
<feature type="binding site" evidence="9">
    <location>
        <position position="90"/>
    </location>
    <ligand>
        <name>5-phospho-alpha-D-ribose 1-diphosphate</name>
        <dbReference type="ChEBI" id="CHEBI:58017"/>
    </ligand>
</feature>
<evidence type="ECO:0000256" key="4">
    <source>
        <dbReference type="ARBA" id="ARBA00022679"/>
    </source>
</evidence>
<dbReference type="InterPro" id="IPR017459">
    <property type="entry name" value="Glycosyl_Trfase_fam3_N_dom"/>
</dbReference>
<evidence type="ECO:0000313" key="12">
    <source>
        <dbReference type="EMBL" id="SNT26816.1"/>
    </source>
</evidence>
<keyword evidence="9" id="KW-0479">Metal-binding</keyword>
<name>A0A239L880_9BACT</name>
<evidence type="ECO:0000256" key="7">
    <source>
        <dbReference type="ARBA" id="ARBA00052328"/>
    </source>
</evidence>
<comment type="function">
    <text evidence="9">Catalyzes the transfer of the phosphoribosyl group of 5-phosphorylribose-1-pyrophosphate (PRPP) to anthranilate to yield N-(5'-phosphoribosyl)-anthranilate (PRA).</text>
</comment>
<evidence type="ECO:0000259" key="11">
    <source>
        <dbReference type="Pfam" id="PF02885"/>
    </source>
</evidence>
<dbReference type="HAMAP" id="MF_00211">
    <property type="entry name" value="TrpD"/>
    <property type="match status" value="1"/>
</dbReference>
<evidence type="ECO:0000256" key="6">
    <source>
        <dbReference type="ARBA" id="ARBA00023141"/>
    </source>
</evidence>
<dbReference type="GO" id="GO:0004048">
    <property type="term" value="F:anthranilate phosphoribosyltransferase activity"/>
    <property type="evidence" value="ECO:0007669"/>
    <property type="project" value="UniProtKB-UniRule"/>
</dbReference>
<reference evidence="12 13" key="1">
    <citation type="submission" date="2017-06" db="EMBL/GenBank/DDBJ databases">
        <authorList>
            <person name="Kim H.J."/>
            <person name="Triplett B.A."/>
        </authorList>
    </citation>
    <scope>NUCLEOTIDE SEQUENCE [LARGE SCALE GENOMIC DNA]</scope>
    <source>
        <strain evidence="12 13">DSM 18704</strain>
    </source>
</reference>
<evidence type="ECO:0000256" key="8">
    <source>
        <dbReference type="ARBA" id="ARBA00061188"/>
    </source>
</evidence>
<keyword evidence="4 9" id="KW-0808">Transferase</keyword>
<comment type="similarity">
    <text evidence="9">Belongs to the anthranilate phosphoribosyltransferase family.</text>
</comment>
<feature type="binding site" evidence="9">
    <location>
        <position position="247"/>
    </location>
    <ligand>
        <name>Mg(2+)</name>
        <dbReference type="ChEBI" id="CHEBI:18420"/>
        <label>1</label>
    </ligand>
</feature>
<feature type="binding site" evidence="9">
    <location>
        <position position="246"/>
    </location>
    <ligand>
        <name>Mg(2+)</name>
        <dbReference type="ChEBI" id="CHEBI:18420"/>
        <label>2</label>
    </ligand>
</feature>
<comment type="cofactor">
    <cofactor evidence="9">
        <name>Mg(2+)</name>
        <dbReference type="ChEBI" id="CHEBI:18420"/>
    </cofactor>
    <text evidence="9">Binds 2 magnesium ions per monomer.</text>
</comment>
<comment type="pathway">
    <text evidence="1 9">Amino-acid biosynthesis; L-tryptophan biosynthesis; L-tryptophan from chorismate: step 2/5.</text>
</comment>
<protein>
    <recommendedName>
        <fullName evidence="9">Anthranilate phosphoribosyltransferase</fullName>
        <ecNumber evidence="9">2.4.2.18</ecNumber>
    </recommendedName>
</protein>
<feature type="binding site" evidence="9">
    <location>
        <position position="90"/>
    </location>
    <ligand>
        <name>anthranilate</name>
        <dbReference type="ChEBI" id="CHEBI:16567"/>
        <label>1</label>
    </ligand>
</feature>
<dbReference type="PANTHER" id="PTHR43285">
    <property type="entry name" value="ANTHRANILATE PHOSPHORIBOSYLTRANSFERASE"/>
    <property type="match status" value="1"/>
</dbReference>
<keyword evidence="2 9" id="KW-0028">Amino-acid biosynthesis</keyword>
<comment type="caution">
    <text evidence="9">Lacks conserved residue(s) required for the propagation of feature annotation.</text>
</comment>
<dbReference type="SUPFAM" id="SSF47648">
    <property type="entry name" value="Nucleoside phosphorylase/phosphoribosyltransferase N-terminal domain"/>
    <property type="match status" value="1"/>
</dbReference>
<dbReference type="GO" id="GO:0000287">
    <property type="term" value="F:magnesium ion binding"/>
    <property type="evidence" value="ECO:0007669"/>
    <property type="project" value="UniProtKB-UniRule"/>
</dbReference>
<keyword evidence="3 9" id="KW-0328">Glycosyltransferase</keyword>
<dbReference type="RefSeq" id="WP_089409518.1">
    <property type="nucleotide sequence ID" value="NZ_FZOU01000006.1"/>
</dbReference>
<dbReference type="InterPro" id="IPR035902">
    <property type="entry name" value="Nuc_phospho_transferase"/>
</dbReference>
<dbReference type="PANTHER" id="PTHR43285:SF2">
    <property type="entry name" value="ANTHRANILATE PHOSPHORIBOSYLTRANSFERASE"/>
    <property type="match status" value="1"/>
</dbReference>
<feature type="binding site" evidence="9">
    <location>
        <position position="102"/>
    </location>
    <ligand>
        <name>Mg(2+)</name>
        <dbReference type="ChEBI" id="CHEBI:18420"/>
        <label>1</label>
    </ligand>
</feature>
<feature type="binding site" evidence="9">
    <location>
        <begin position="93"/>
        <end position="94"/>
    </location>
    <ligand>
        <name>5-phospho-alpha-D-ribose 1-diphosphate</name>
        <dbReference type="ChEBI" id="CHEBI:58017"/>
    </ligand>
</feature>
<sequence length="353" mass="36458">MASLLQQALKRILEARETLARAEAAALLQSILTEEPSHQTDLQVAALLGAMASRGETPQEIAGFVDAMRAAVIPLPLSEAERRTLVDSCGTGGDNSNTFNISTAAALVAAAAGATVAKHGNRAVTSRSGSADVLEALGIPVNLNPDQAADALRRHRFAFLLAPAHHPAMKAVLPIRRGIGVRTIFNILGPLTNPAGAQAQVMGVYAAHLVPLVAEAMALLGVRHAYVVHGTNIGPFGRDGAALAMDELSITGLSEVAEVRAGEVNAGMLSYSDFGIRHAPIDALRGGDAAENAQILRSIFAGEQGPRRDIVQLNAAAVLTAAGVAQHLGHGFQIAGETIDSGSVTELVANLST</sequence>
<dbReference type="Pfam" id="PF02885">
    <property type="entry name" value="Glycos_trans_3N"/>
    <property type="match status" value="1"/>
</dbReference>
<dbReference type="NCBIfam" id="TIGR01245">
    <property type="entry name" value="trpD"/>
    <property type="match status" value="1"/>
</dbReference>
<dbReference type="GO" id="GO:0000162">
    <property type="term" value="P:L-tryptophan biosynthetic process"/>
    <property type="evidence" value="ECO:0007669"/>
    <property type="project" value="UniProtKB-UniRule"/>
</dbReference>
<keyword evidence="9" id="KW-0460">Magnesium</keyword>
<feature type="binding site" evidence="9">
    <location>
        <position position="176"/>
    </location>
    <ligand>
        <name>anthranilate</name>
        <dbReference type="ChEBI" id="CHEBI:16567"/>
        <label>2</label>
    </ligand>
</feature>
<dbReference type="Proteomes" id="UP000198356">
    <property type="component" value="Unassembled WGS sequence"/>
</dbReference>
<accession>A0A239L880</accession>
<feature type="binding site" evidence="9">
    <location>
        <begin position="100"/>
        <end position="103"/>
    </location>
    <ligand>
        <name>5-phospho-alpha-D-ribose 1-diphosphate</name>
        <dbReference type="ChEBI" id="CHEBI:58017"/>
    </ligand>
</feature>
<dbReference type="EC" id="2.4.2.18" evidence="9"/>
<keyword evidence="5 9" id="KW-0822">Tryptophan biosynthesis</keyword>
<dbReference type="UniPathway" id="UPA00035">
    <property type="reaction ID" value="UER00041"/>
</dbReference>